<dbReference type="SMART" id="SM01234">
    <property type="entry name" value="Haemolytic"/>
    <property type="match status" value="1"/>
</dbReference>
<evidence type="ECO:0000313" key="3">
    <source>
        <dbReference type="Proteomes" id="UP000179467"/>
    </source>
</evidence>
<dbReference type="PANTHER" id="PTHR33383:SF1">
    <property type="entry name" value="MEMBRANE PROTEIN INSERTION EFFICIENCY FACTOR-RELATED"/>
    <property type="match status" value="1"/>
</dbReference>
<accession>A0A1S1HAQ2</accession>
<dbReference type="Proteomes" id="UP000179467">
    <property type="component" value="Unassembled WGS sequence"/>
</dbReference>
<comment type="subcellular location">
    <subcellularLocation>
        <location evidence="1">Cell membrane</location>
        <topology evidence="1">Peripheral membrane protein</topology>
        <orientation evidence="1">Cytoplasmic side</orientation>
    </subcellularLocation>
</comment>
<dbReference type="EMBL" id="MIPT01000001">
    <property type="protein sequence ID" value="OHT19214.1"/>
    <property type="molecule type" value="Genomic_DNA"/>
</dbReference>
<dbReference type="Pfam" id="PF01809">
    <property type="entry name" value="YidD"/>
    <property type="match status" value="1"/>
</dbReference>
<name>A0A1S1HAQ2_9SPHN</name>
<dbReference type="NCBIfam" id="TIGR00278">
    <property type="entry name" value="membrane protein insertion efficiency factor YidD"/>
    <property type="match status" value="1"/>
</dbReference>
<evidence type="ECO:0000256" key="1">
    <source>
        <dbReference type="HAMAP-Rule" id="MF_00386"/>
    </source>
</evidence>
<sequence>MIARLLILVARAWQWGPSAVLPPSCRYHPSCSAYAIEAIQRYGALKGGWLAARRILRCHPWGGSGIDPVP</sequence>
<dbReference type="RefSeq" id="WP_015459768.1">
    <property type="nucleotide sequence ID" value="NZ_MIPT01000001.1"/>
</dbReference>
<reference evidence="2 3" key="1">
    <citation type="submission" date="2016-09" db="EMBL/GenBank/DDBJ databases">
        <title>Metabolic pathway, cell adaptation mechanisms and a novel monoxygenase revealed through proteogenomic-transcription analysis of a Sphingomonas haloaromaticamans strain degrading the fungicide ortho-phenylphenol.</title>
        <authorList>
            <person name="Perruchon C."/>
            <person name="Papadopoulou E.S."/>
            <person name="Rousidou C."/>
            <person name="Vasileiadis S."/>
            <person name="Tanou G."/>
            <person name="Amoutzias G."/>
            <person name="Molassiotis A."/>
            <person name="Karpouzas D.G."/>
        </authorList>
    </citation>
    <scope>NUCLEOTIDE SEQUENCE [LARGE SCALE GENOMIC DNA]</scope>
    <source>
        <strain evidence="2 3">P3</strain>
    </source>
</reference>
<gene>
    <name evidence="2" type="primary">yidD</name>
    <name evidence="2" type="ORF">BHE75_01197</name>
</gene>
<keyword evidence="1" id="KW-0472">Membrane</keyword>
<dbReference type="InterPro" id="IPR002696">
    <property type="entry name" value="Membr_insert_effic_factor_YidD"/>
</dbReference>
<keyword evidence="1" id="KW-1003">Cell membrane</keyword>
<comment type="caution">
    <text evidence="2">The sequence shown here is derived from an EMBL/GenBank/DDBJ whole genome shotgun (WGS) entry which is preliminary data.</text>
</comment>
<dbReference type="PANTHER" id="PTHR33383">
    <property type="entry name" value="MEMBRANE PROTEIN INSERTION EFFICIENCY FACTOR-RELATED"/>
    <property type="match status" value="1"/>
</dbReference>
<protein>
    <recommendedName>
        <fullName evidence="1">Putative membrane protein insertion efficiency factor</fullName>
    </recommendedName>
</protein>
<dbReference type="AlphaFoldDB" id="A0A1S1HAQ2"/>
<comment type="function">
    <text evidence="1">Could be involved in insertion of integral membrane proteins into the membrane.</text>
</comment>
<organism evidence="2 3">
    <name type="scientific">Edaphosphingomonas haloaromaticamans</name>
    <dbReference type="NCBI Taxonomy" id="653954"/>
    <lineage>
        <taxon>Bacteria</taxon>
        <taxon>Pseudomonadati</taxon>
        <taxon>Pseudomonadota</taxon>
        <taxon>Alphaproteobacteria</taxon>
        <taxon>Sphingomonadales</taxon>
        <taxon>Rhizorhabdaceae</taxon>
        <taxon>Edaphosphingomonas</taxon>
    </lineage>
</organism>
<proteinExistence type="inferred from homology"/>
<evidence type="ECO:0000313" key="2">
    <source>
        <dbReference type="EMBL" id="OHT19214.1"/>
    </source>
</evidence>
<dbReference type="HAMAP" id="MF_00386">
    <property type="entry name" value="UPF0161_YidD"/>
    <property type="match status" value="1"/>
</dbReference>
<dbReference type="GO" id="GO:0005886">
    <property type="term" value="C:plasma membrane"/>
    <property type="evidence" value="ECO:0007669"/>
    <property type="project" value="UniProtKB-SubCell"/>
</dbReference>
<keyword evidence="3" id="KW-1185">Reference proteome</keyword>
<dbReference type="OrthoDB" id="9801753at2"/>
<comment type="similarity">
    <text evidence="1">Belongs to the UPF0161 family.</text>
</comment>